<dbReference type="AlphaFoldDB" id="F8P9Z1"/>
<dbReference type="HOGENOM" id="CLU_2428417_0_0_1"/>
<organism>
    <name type="scientific">Serpula lacrymans var. lacrymans (strain S7.9)</name>
    <name type="common">Dry rot fungus</name>
    <dbReference type="NCBI Taxonomy" id="578457"/>
    <lineage>
        <taxon>Eukaryota</taxon>
        <taxon>Fungi</taxon>
        <taxon>Dikarya</taxon>
        <taxon>Basidiomycota</taxon>
        <taxon>Agaricomycotina</taxon>
        <taxon>Agaricomycetes</taxon>
        <taxon>Agaricomycetidae</taxon>
        <taxon>Boletales</taxon>
        <taxon>Coniophorineae</taxon>
        <taxon>Serpulaceae</taxon>
        <taxon>Serpula</taxon>
    </lineage>
</organism>
<sequence>MSCGGLTSSRSAPSARAAPFSWLASMRRCSGNLTMPISSLERASIKGVDPPSSSKSRRIPSSARRSATIASRVVQPSLHFCSSPSCGAMAQ</sequence>
<dbReference type="EMBL" id="GL945442">
    <property type="protein sequence ID" value="EGO19989.1"/>
    <property type="molecule type" value="Genomic_DNA"/>
</dbReference>
<feature type="compositionally biased region" description="Low complexity" evidence="1">
    <location>
        <begin position="50"/>
        <end position="68"/>
    </location>
</feature>
<accession>F8P9Z1</accession>
<reference evidence="2" key="1">
    <citation type="submission" date="2011-04" db="EMBL/GenBank/DDBJ databases">
        <title>Evolution of plant cell wall degrading machinery underlies the functional diversity of forest fungi.</title>
        <authorList>
            <consortium name="US DOE Joint Genome Institute (JGI-PGF)"/>
            <person name="Eastwood D.C."/>
            <person name="Floudas D."/>
            <person name="Binder M."/>
            <person name="Majcherczyk A."/>
            <person name="Schneider P."/>
            <person name="Aerts A."/>
            <person name="Asiegbu F.O."/>
            <person name="Baker S.E."/>
            <person name="Barry K."/>
            <person name="Bendiksby M."/>
            <person name="Blumentritt M."/>
            <person name="Coutinho P.M."/>
            <person name="Cullen D."/>
            <person name="Cullen D."/>
            <person name="Gathman A."/>
            <person name="Goodell B."/>
            <person name="Henrissat B."/>
            <person name="Ihrmark K."/>
            <person name="Kauserud H."/>
            <person name="Kohler A."/>
            <person name="LaButti K."/>
            <person name="Lapidus A."/>
            <person name="Lavin J.L."/>
            <person name="Lee Y.-H."/>
            <person name="Lindquist E."/>
            <person name="Lilly W."/>
            <person name="Lucas S."/>
            <person name="Morin E."/>
            <person name="Murat C."/>
            <person name="Oguiza J.A."/>
            <person name="Park J."/>
            <person name="Pisabarro A.G."/>
            <person name="Riley R."/>
            <person name="Rosling A."/>
            <person name="Salamov A."/>
            <person name="Schmidt O."/>
            <person name="Schmutz J."/>
            <person name="Skrede I."/>
            <person name="Stenlid J."/>
            <person name="Wiebenga A."/>
            <person name="Xie X."/>
            <person name="Kues U."/>
            <person name="Hibbett D.S."/>
            <person name="Hoffmeister D."/>
            <person name="Hogberg N."/>
            <person name="Martin F."/>
            <person name="Grigoriev I.V."/>
            <person name="Watkinson S.C."/>
        </authorList>
    </citation>
    <scope>NUCLEOTIDE SEQUENCE</scope>
    <source>
        <strain evidence="2">S7.9</strain>
    </source>
</reference>
<dbReference type="KEGG" id="sla:SERLADRAFT_478569"/>
<gene>
    <name evidence="2" type="ORF">SERLADRAFT_478569</name>
</gene>
<dbReference type="RefSeq" id="XP_007323424.1">
    <property type="nucleotide sequence ID" value="XM_007323362.1"/>
</dbReference>
<protein>
    <submittedName>
        <fullName evidence="2">Uncharacterized protein</fullName>
    </submittedName>
</protein>
<evidence type="ECO:0000313" key="2">
    <source>
        <dbReference type="EMBL" id="EGO19989.1"/>
    </source>
</evidence>
<dbReference type="Proteomes" id="UP000008064">
    <property type="component" value="Unassembled WGS sequence"/>
</dbReference>
<dbReference type="GeneID" id="18821196"/>
<name>F8P9Z1_SERL9</name>
<proteinExistence type="predicted"/>
<evidence type="ECO:0000256" key="1">
    <source>
        <dbReference type="SAM" id="MobiDB-lite"/>
    </source>
</evidence>
<feature type="region of interest" description="Disordered" evidence="1">
    <location>
        <begin position="44"/>
        <end position="68"/>
    </location>
</feature>